<feature type="coiled-coil region" evidence="2">
    <location>
        <begin position="1359"/>
        <end position="1442"/>
    </location>
</feature>
<feature type="coiled-coil region" evidence="2">
    <location>
        <begin position="506"/>
        <end position="658"/>
    </location>
</feature>
<dbReference type="Gene3D" id="1.10.287.1490">
    <property type="match status" value="2"/>
</dbReference>
<accession>A0A183USN1</accession>
<dbReference type="Pfam" id="PF24423">
    <property type="entry name" value="OVT1"/>
    <property type="match status" value="1"/>
</dbReference>
<proteinExistence type="predicted"/>
<evidence type="ECO:0000256" key="3">
    <source>
        <dbReference type="SAM" id="MobiDB-lite"/>
    </source>
</evidence>
<feature type="coiled-coil region" evidence="2">
    <location>
        <begin position="157"/>
        <end position="205"/>
    </location>
</feature>
<dbReference type="Proteomes" id="UP000050794">
    <property type="component" value="Unassembled WGS sequence"/>
</dbReference>
<feature type="coiled-coil region" evidence="2">
    <location>
        <begin position="404"/>
        <end position="462"/>
    </location>
</feature>
<evidence type="ECO:0000256" key="1">
    <source>
        <dbReference type="ARBA" id="ARBA00023054"/>
    </source>
</evidence>
<dbReference type="Pfam" id="PF15035">
    <property type="entry name" value="Rootletin"/>
    <property type="match status" value="1"/>
</dbReference>
<dbReference type="PANTHER" id="PTHR23159">
    <property type="entry name" value="CENTROSOMAL PROTEIN 2"/>
    <property type="match status" value="1"/>
</dbReference>
<feature type="domain" description="Rootletin-like coiled-coil" evidence="4">
    <location>
        <begin position="168"/>
        <end position="343"/>
    </location>
</feature>
<dbReference type="PANTHER" id="PTHR23159:SF31">
    <property type="entry name" value="CENTROSOME-ASSOCIATED PROTEIN CEP250 ISOFORM X1"/>
    <property type="match status" value="1"/>
</dbReference>
<feature type="compositionally biased region" description="Polar residues" evidence="3">
    <location>
        <begin position="1609"/>
        <end position="1625"/>
    </location>
</feature>
<protein>
    <submittedName>
        <fullName evidence="7">Mitotic spindle assembly checkpoint protein MAD1</fullName>
    </submittedName>
</protein>
<evidence type="ECO:0000313" key="7">
    <source>
        <dbReference type="WBParaSite" id="TCNE_0001150101-mRNA-1"/>
    </source>
</evidence>
<evidence type="ECO:0000313" key="5">
    <source>
        <dbReference type="EMBL" id="VDM42822.1"/>
    </source>
</evidence>
<feature type="compositionally biased region" description="Basic and acidic residues" evidence="3">
    <location>
        <begin position="1554"/>
        <end position="1569"/>
    </location>
</feature>
<dbReference type="SUPFAM" id="SSF57997">
    <property type="entry name" value="Tropomyosin"/>
    <property type="match status" value="1"/>
</dbReference>
<dbReference type="WBParaSite" id="TCNE_0001150101-mRNA-1">
    <property type="protein sequence ID" value="TCNE_0001150101-mRNA-1"/>
    <property type="gene ID" value="TCNE_0001150101"/>
</dbReference>
<feature type="coiled-coil region" evidence="2">
    <location>
        <begin position="242"/>
        <end position="286"/>
    </location>
</feature>
<feature type="coiled-coil region" evidence="2">
    <location>
        <begin position="320"/>
        <end position="347"/>
    </location>
</feature>
<sequence length="2012" mass="233041">METSTHLVKWSGITRKQSQLHPQNTLLICPLLPLNGTGMIEKERTASEKEEKEVKTFSDTVKLEQVKEIALDADSAVSTTEASENYPHRAFVKGGHIKKGDAMNRAMRYVALSEYYVEYYANFSDVFSGGDIDFYDASDTFSTNILMSSGSYSVAQLDRAQDDLNSFKRRIDANTEEQREHADLMAGLQRKVEEYRRRVAEIESQIGTRKIDEKLVFSVTEASNESWAPVDVKSLGTDYEMAGRLEEQHRKVEEMRMQLEQARMQIVQMQGENQRLRQQFDVILREKERSYQLREKHLAQYLSEEQRKMMDLWAELQQVRRQCSEYKDQTERDLENQKNELLKVVRSVGGVARQLNLSAEGGGFQSLLSETSSESGVVINQDTVLAEAIRRFREQQSASSKGDVELQNELMKKYEEAIERIIELESRGDGSSTKVTAVEAELKRTKEKLSECQEVLRKLHDLAREAGRNPDITKRTRSLSPTAIHVVPSEVLRSMRYAIRTRDNELLQMKRKLKTTETEAVEIANREIKRLEDRLRAIEVEKAVADESVADGEKKALEDAEERNQIIEEEHKSRISELMRRIEGLVGDNKNLKGNLSDVKDKYRSLETEYNSTLRKIDEKDQVIKNLEGMKNVLLKDLENQRDRFDAVTNELDNLQTDYSTTTKNTIAIEMTDELTRELADVRHKMEIEIKKREDIEKDGQRHLSNIEQLRAQVTEYESQLMILRRHNDDLDTQVKTSQAKISTVENSLVSAQKEITKLNELNIKLQKEKQEIMSVKKQMDGELDALKEKLRKMEIEVERLRNENKSLSENEEKANMAYKEEANRVRLLQNEFEEAKVEIEQLERRLKQIDEENKDKLELILNTKKAPSEKSEIYESTQITEIRMKELGDKYKLDMERLENERDELRRRMQLLEDEHTEKERTVEQSMREIDVLKEQYQMEIDRLKAELANLTTKYENDLDDEKDQHNHNMELAKAAEDELRGKLATMEKKLEEALERERTLQEELNNWEEKHNILEREHEKTCEELETIRTDSQTEIQKWKNEANTAHAEIKNLEATIESLKAQLAGATERANTLNKTISEQAAKIRELRRLEDELEDAKATIAAQETDLDSALSRLRSVEEQYGLLQLENTKLIAEDDALNRQLDTLKCRNASYESELERLKKKLAQLSTTTKEQTAELESLRNERDQLDKASREKSRQVEQLKELIQSLEAKNNRMRQELKETADKLIAAETDRNSLRSELMKLQQELQFGKDQMIRKSDEFHAALEDLANAHRASEDGRVNALQELETTKFEISDLQSRLENSEQRLLTLQQEYINADKERDMLNDSLRRFYAALTRTMSTIPEGAQMVVNAIDVQTVDVHVQKLISRVEKLERERNEYRDSLSRLKRKTSDSHIAINKQETLYKTIEERVADVEEERRAAEAKLASAKQLLRSQEEALKLRDEERRQMKSKIVAFELETRGKDAQLRHLNELVKTLRADLETTQSDLRTLRDREEQWDTNRFQLESKMRDHDGEAQRVNMMIASFETERQSLNESLKKLASQLQASESKSADLKEDSDKLKRDLSKAERIEAELRRSLEEQTERAYGAQSTKEQLIAAQSELANANSRRQQLENELSNTRSELRDHKQHLRDAINRLSDLQRQLQDSHSEKNRLSDKIFALEKAISSQRNAENDLRQQLSTCGNERKALQSELDDLRRRIEQFESAKRSTNEKIEELSKIRMTLLKKIEILEKEKRSAESVISETALQREAIERSLSALERENKELYRNCAQLQQQIAQLEMDNGNRLIALTNKQKEEHERFVQSVRMEKAQVEKIIENRDRTQKNRIRQLENQLCIMREQLKNERLRRRDATDRIMVSDMSKLGGSVFGLGNSGIASAGATYPLTQGFDYGFSNHSAYSSHYSSPPSFKFPPVVSPSDGVAEMRYRSGYSSYGIGEPLETVHETYTSSYHMTTGLSNEVNGVNGVNGVSEEEVVVDSGDSTEVKKKTTIVVHMKGTPSSTESDSSN</sequence>
<feature type="coiled-coil region" evidence="2">
    <location>
        <begin position="693"/>
        <end position="860"/>
    </location>
</feature>
<name>A0A183USN1_TOXCA</name>
<dbReference type="InterPro" id="IPR055167">
    <property type="entry name" value="Rootletin-like_CC"/>
</dbReference>
<dbReference type="EMBL" id="UYWY01020883">
    <property type="protein sequence ID" value="VDM42822.1"/>
    <property type="molecule type" value="Genomic_DNA"/>
</dbReference>
<feature type="region of interest" description="Disordered" evidence="3">
    <location>
        <begin position="1609"/>
        <end position="1628"/>
    </location>
</feature>
<keyword evidence="6" id="KW-1185">Reference proteome</keyword>
<reference evidence="7" key="1">
    <citation type="submission" date="2016-06" db="UniProtKB">
        <authorList>
            <consortium name="WormBaseParasite"/>
        </authorList>
    </citation>
    <scope>IDENTIFICATION</scope>
</reference>
<organism evidence="6 7">
    <name type="scientific">Toxocara canis</name>
    <name type="common">Canine roundworm</name>
    <dbReference type="NCBI Taxonomy" id="6265"/>
    <lineage>
        <taxon>Eukaryota</taxon>
        <taxon>Metazoa</taxon>
        <taxon>Ecdysozoa</taxon>
        <taxon>Nematoda</taxon>
        <taxon>Chromadorea</taxon>
        <taxon>Rhabditida</taxon>
        <taxon>Spirurina</taxon>
        <taxon>Ascaridomorpha</taxon>
        <taxon>Ascaridoidea</taxon>
        <taxon>Toxocaridae</taxon>
        <taxon>Toxocara</taxon>
    </lineage>
</organism>
<gene>
    <name evidence="5" type="ORF">TCNE_LOCUS11501</name>
</gene>
<feature type="coiled-coil region" evidence="2">
    <location>
        <begin position="1290"/>
        <end position="1324"/>
    </location>
</feature>
<feature type="region of interest" description="Disordered" evidence="3">
    <location>
        <begin position="1548"/>
        <end position="1569"/>
    </location>
</feature>
<feature type="coiled-coil region" evidence="2">
    <location>
        <begin position="1471"/>
        <end position="1498"/>
    </location>
</feature>
<evidence type="ECO:0000256" key="2">
    <source>
        <dbReference type="SAM" id="Coils"/>
    </source>
</evidence>
<keyword evidence="1 2" id="KW-0175">Coiled coil</keyword>
<evidence type="ECO:0000259" key="4">
    <source>
        <dbReference type="Pfam" id="PF15035"/>
    </source>
</evidence>
<feature type="region of interest" description="Disordered" evidence="3">
    <location>
        <begin position="1171"/>
        <end position="1199"/>
    </location>
</feature>
<reference evidence="5 6" key="2">
    <citation type="submission" date="2018-11" db="EMBL/GenBank/DDBJ databases">
        <authorList>
            <consortium name="Pathogen Informatics"/>
        </authorList>
    </citation>
    <scope>NUCLEOTIDE SEQUENCE [LARGE SCALE GENOMIC DNA]</scope>
</reference>
<evidence type="ECO:0000313" key="6">
    <source>
        <dbReference type="Proteomes" id="UP000050794"/>
    </source>
</evidence>
<feature type="compositionally biased region" description="Basic and acidic residues" evidence="3">
    <location>
        <begin position="1182"/>
        <end position="1199"/>
    </location>
</feature>